<evidence type="ECO:0000256" key="3">
    <source>
        <dbReference type="ARBA" id="ARBA00012103"/>
    </source>
</evidence>
<dbReference type="PANTHER" id="PTHR43290:SF2">
    <property type="entry name" value="MEVALONATE KINASE"/>
    <property type="match status" value="1"/>
</dbReference>
<dbReference type="GO" id="GO:0005829">
    <property type="term" value="C:cytosol"/>
    <property type="evidence" value="ECO:0007669"/>
    <property type="project" value="TreeGrafter"/>
</dbReference>
<dbReference type="SUPFAM" id="SSF55060">
    <property type="entry name" value="GHMP Kinase, C-terminal domain"/>
    <property type="match status" value="1"/>
</dbReference>
<dbReference type="GO" id="GO:0046872">
    <property type="term" value="F:metal ion binding"/>
    <property type="evidence" value="ECO:0007669"/>
    <property type="project" value="UniProtKB-KW"/>
</dbReference>
<dbReference type="GO" id="GO:0004496">
    <property type="term" value="F:mevalonate kinase activity"/>
    <property type="evidence" value="ECO:0007669"/>
    <property type="project" value="UniProtKB-EC"/>
</dbReference>
<dbReference type="Pfam" id="PF08544">
    <property type="entry name" value="GHMP_kinases_C"/>
    <property type="match status" value="1"/>
</dbReference>
<evidence type="ECO:0000256" key="4">
    <source>
        <dbReference type="ARBA" id="ARBA00022490"/>
    </source>
</evidence>
<proteinExistence type="inferred from homology"/>
<dbReference type="EC" id="2.7.1.36" evidence="3 19"/>
<evidence type="ECO:0000256" key="1">
    <source>
        <dbReference type="ARBA" id="ARBA00004496"/>
    </source>
</evidence>
<dbReference type="PANTHER" id="PTHR43290">
    <property type="entry name" value="MEVALONATE KINASE"/>
    <property type="match status" value="1"/>
</dbReference>
<accession>A0A9N9AZX8</accession>
<keyword evidence="6 19" id="KW-0808">Transferase</keyword>
<keyword evidence="11" id="KW-0460">Magnesium</keyword>
<dbReference type="GO" id="GO:0005524">
    <property type="term" value="F:ATP binding"/>
    <property type="evidence" value="ECO:0007669"/>
    <property type="project" value="UniProtKB-KW"/>
</dbReference>
<dbReference type="NCBIfam" id="TIGR00549">
    <property type="entry name" value="mevalon_kin"/>
    <property type="match status" value="1"/>
</dbReference>
<keyword evidence="12 19" id="KW-0752">Steroid biosynthesis</keyword>
<dbReference type="InterPro" id="IPR006203">
    <property type="entry name" value="GHMP_knse_ATP-bd_CS"/>
</dbReference>
<evidence type="ECO:0000256" key="11">
    <source>
        <dbReference type="ARBA" id="ARBA00022842"/>
    </source>
</evidence>
<evidence type="ECO:0000256" key="10">
    <source>
        <dbReference type="ARBA" id="ARBA00022840"/>
    </source>
</evidence>
<evidence type="ECO:0000313" key="23">
    <source>
        <dbReference type="Proteomes" id="UP000789572"/>
    </source>
</evidence>
<dbReference type="InterPro" id="IPR006204">
    <property type="entry name" value="GHMP_kinase_N_dom"/>
</dbReference>
<dbReference type="Gene3D" id="3.30.230.10">
    <property type="match status" value="1"/>
</dbReference>
<sequence length="416" mass="45817">MVSSQNLPTRYLVSAPGKVILFGEHAVVYGTSAIAGSVNLRTYLLIEKREDGMLEAYVPDIGLDQPVKWNTELFPYSKVEDDKKEEFNEELAESLKSLAEIESDKPATVRQQQSVACLALLYLFTLLSSRFPETKRGLTIRVRSALPVGAGLGSSASYSVCLTTGLLLNFEYISLTPDSRGAELIKKYSFLAEKIIHGNPSGIDNAVATFGGAVLYKKGSMESLKGYHENIAELPFRPFRFLLTNTKVARDTKTQVANVRIKFDKYPEIIKPILDAIQNISDHFKTVLINEDNNITQDTILEDLIDLNHHFINSLGVGHPALDKVREITAQFELHSKLTGAGGGGCALTFIRDGIPDVTIETVKKSLSLQGFECFETLVGGHGAGALVINDTITAQEFMEGGLEWYGGMDSWHYFV</sequence>
<keyword evidence="16 19" id="KW-0753">Steroid metabolism</keyword>
<evidence type="ECO:0000256" key="7">
    <source>
        <dbReference type="ARBA" id="ARBA00022723"/>
    </source>
</evidence>
<dbReference type="InterPro" id="IPR013750">
    <property type="entry name" value="GHMP_kinase_C_dom"/>
</dbReference>
<protein>
    <recommendedName>
        <fullName evidence="3 19">Mevalonate kinase</fullName>
        <shortName evidence="19">MK</shortName>
        <ecNumber evidence="3 19">2.7.1.36</ecNumber>
    </recommendedName>
</protein>
<evidence type="ECO:0000256" key="2">
    <source>
        <dbReference type="ARBA" id="ARBA00006495"/>
    </source>
</evidence>
<comment type="function">
    <text evidence="19">Mevalonate kinase; part of the second module of ergosterol biosynthesis pathway that includes the middle steps of the pathway. The second module is carried out in the vacuole and involves the formation of farnesyl diphosphate, which is also an important intermediate in the biosynthesis of ubiquinone, dolichol, heme and prenylated proteins.</text>
</comment>
<keyword evidence="8 19" id="KW-0547">Nucleotide-binding</keyword>
<keyword evidence="7" id="KW-0479">Metal-binding</keyword>
<evidence type="ECO:0000256" key="6">
    <source>
        <dbReference type="ARBA" id="ARBA00022679"/>
    </source>
</evidence>
<dbReference type="EMBL" id="CAJVPJ010000651">
    <property type="protein sequence ID" value="CAG8546232.1"/>
    <property type="molecule type" value="Genomic_DNA"/>
</dbReference>
<evidence type="ECO:0000256" key="18">
    <source>
        <dbReference type="ARBA" id="ARBA00029438"/>
    </source>
</evidence>
<evidence type="ECO:0000256" key="8">
    <source>
        <dbReference type="ARBA" id="ARBA00022741"/>
    </source>
</evidence>
<dbReference type="Proteomes" id="UP000789572">
    <property type="component" value="Unassembled WGS sequence"/>
</dbReference>
<comment type="catalytic activity">
    <reaction evidence="17">
        <text>(R)-mevalonate + ATP = (R)-5-phosphomevalonate + ADP + H(+)</text>
        <dbReference type="Rhea" id="RHEA:17065"/>
        <dbReference type="ChEBI" id="CHEBI:15378"/>
        <dbReference type="ChEBI" id="CHEBI:30616"/>
        <dbReference type="ChEBI" id="CHEBI:36464"/>
        <dbReference type="ChEBI" id="CHEBI:58146"/>
        <dbReference type="ChEBI" id="CHEBI:456216"/>
        <dbReference type="EC" id="2.7.1.36"/>
    </reaction>
    <physiologicalReaction direction="left-to-right" evidence="17">
        <dbReference type="Rhea" id="RHEA:17066"/>
    </physiologicalReaction>
</comment>
<dbReference type="PROSITE" id="PS00627">
    <property type="entry name" value="GHMP_KINASES_ATP"/>
    <property type="match status" value="1"/>
</dbReference>
<keyword evidence="4 19" id="KW-0963">Cytoplasm</keyword>
<evidence type="ECO:0000259" key="21">
    <source>
        <dbReference type="Pfam" id="PF08544"/>
    </source>
</evidence>
<evidence type="ECO:0000256" key="16">
    <source>
        <dbReference type="ARBA" id="ARBA00023221"/>
    </source>
</evidence>
<dbReference type="SUPFAM" id="SSF54211">
    <property type="entry name" value="Ribosomal protein S5 domain 2-like"/>
    <property type="match status" value="1"/>
</dbReference>
<evidence type="ECO:0000256" key="9">
    <source>
        <dbReference type="ARBA" id="ARBA00022777"/>
    </source>
</evidence>
<comment type="pathway">
    <text evidence="18 19">Isoprenoid biosynthesis; isopentenyl diphosphate biosynthesis via mevalonate pathway; isopentenyl diphosphate from (R)-mevalonate: step 1/3.</text>
</comment>
<comment type="subcellular location">
    <subcellularLocation>
        <location evidence="1 19">Cytoplasm</location>
    </subcellularLocation>
</comment>
<feature type="domain" description="GHMP kinase N-terminal" evidence="20">
    <location>
        <begin position="128"/>
        <end position="212"/>
    </location>
</feature>
<keyword evidence="10 19" id="KW-0067">ATP-binding</keyword>
<dbReference type="FunFam" id="3.30.70.890:FF:000003">
    <property type="entry name" value="Mevalonate kinase"/>
    <property type="match status" value="1"/>
</dbReference>
<evidence type="ECO:0000256" key="15">
    <source>
        <dbReference type="ARBA" id="ARBA00023166"/>
    </source>
</evidence>
<comment type="similarity">
    <text evidence="2 19">Belongs to the GHMP kinase family. Mevalonate kinase subfamily.</text>
</comment>
<keyword evidence="5 19" id="KW-0444">Lipid biosynthesis</keyword>
<dbReference type="Pfam" id="PF00288">
    <property type="entry name" value="GHMP_kinases_N"/>
    <property type="match status" value="1"/>
</dbReference>
<evidence type="ECO:0000256" key="19">
    <source>
        <dbReference type="RuleBase" id="RU363087"/>
    </source>
</evidence>
<evidence type="ECO:0000256" key="13">
    <source>
        <dbReference type="ARBA" id="ARBA00023011"/>
    </source>
</evidence>
<dbReference type="InterPro" id="IPR020568">
    <property type="entry name" value="Ribosomal_Su5_D2-typ_SF"/>
</dbReference>
<evidence type="ECO:0000256" key="12">
    <source>
        <dbReference type="ARBA" id="ARBA00022955"/>
    </source>
</evidence>
<keyword evidence="9 19" id="KW-0418">Kinase</keyword>
<reference evidence="22" key="1">
    <citation type="submission" date="2021-06" db="EMBL/GenBank/DDBJ databases">
        <authorList>
            <person name="Kallberg Y."/>
            <person name="Tangrot J."/>
            <person name="Rosling A."/>
        </authorList>
    </citation>
    <scope>NUCLEOTIDE SEQUENCE</scope>
    <source>
        <strain evidence="22">IA702</strain>
    </source>
</reference>
<organism evidence="22 23">
    <name type="scientific">Paraglomus occultum</name>
    <dbReference type="NCBI Taxonomy" id="144539"/>
    <lineage>
        <taxon>Eukaryota</taxon>
        <taxon>Fungi</taxon>
        <taxon>Fungi incertae sedis</taxon>
        <taxon>Mucoromycota</taxon>
        <taxon>Glomeromycotina</taxon>
        <taxon>Glomeromycetes</taxon>
        <taxon>Paraglomerales</taxon>
        <taxon>Paraglomeraceae</taxon>
        <taxon>Paraglomus</taxon>
    </lineage>
</organism>
<evidence type="ECO:0000313" key="22">
    <source>
        <dbReference type="EMBL" id="CAG8546232.1"/>
    </source>
</evidence>
<dbReference type="GO" id="GO:0019287">
    <property type="term" value="P:isopentenyl diphosphate biosynthetic process, mevalonate pathway"/>
    <property type="evidence" value="ECO:0007669"/>
    <property type="project" value="TreeGrafter"/>
</dbReference>
<evidence type="ECO:0000256" key="17">
    <source>
        <dbReference type="ARBA" id="ARBA00029310"/>
    </source>
</evidence>
<keyword evidence="23" id="KW-1185">Reference proteome</keyword>
<dbReference type="InterPro" id="IPR014721">
    <property type="entry name" value="Ribsml_uS5_D2-typ_fold_subgr"/>
</dbReference>
<dbReference type="AlphaFoldDB" id="A0A9N9AZX8"/>
<name>A0A9N9AZX8_9GLOM</name>
<evidence type="ECO:0000259" key="20">
    <source>
        <dbReference type="Pfam" id="PF00288"/>
    </source>
</evidence>
<keyword evidence="15 19" id="KW-1207">Sterol metabolism</keyword>
<evidence type="ECO:0000256" key="14">
    <source>
        <dbReference type="ARBA" id="ARBA00023098"/>
    </source>
</evidence>
<dbReference type="PRINTS" id="PR00959">
    <property type="entry name" value="MEVGALKINASE"/>
</dbReference>
<gene>
    <name evidence="22" type="ORF">POCULU_LOCUS4786</name>
</gene>
<dbReference type="InterPro" id="IPR036554">
    <property type="entry name" value="GHMP_kinase_C_sf"/>
</dbReference>
<keyword evidence="13 19" id="KW-0756">Sterol biosynthesis</keyword>
<dbReference type="GO" id="GO:0006696">
    <property type="term" value="P:ergosterol biosynthetic process"/>
    <property type="evidence" value="ECO:0007669"/>
    <property type="project" value="TreeGrafter"/>
</dbReference>
<evidence type="ECO:0000256" key="5">
    <source>
        <dbReference type="ARBA" id="ARBA00022516"/>
    </source>
</evidence>
<dbReference type="InterPro" id="IPR006205">
    <property type="entry name" value="Mev_gal_kin"/>
</dbReference>
<dbReference type="OrthoDB" id="1652964at2759"/>
<dbReference type="Gene3D" id="3.30.70.890">
    <property type="entry name" value="GHMP kinase, C-terminal domain"/>
    <property type="match status" value="1"/>
</dbReference>
<comment type="caution">
    <text evidence="22">The sequence shown here is derived from an EMBL/GenBank/DDBJ whole genome shotgun (WGS) entry which is preliminary data.</text>
</comment>
<feature type="domain" description="GHMP kinase C-terminal" evidence="21">
    <location>
        <begin position="301"/>
        <end position="352"/>
    </location>
</feature>
<keyword evidence="14 19" id="KW-0443">Lipid metabolism</keyword>